<dbReference type="EMBL" id="HBER01046491">
    <property type="protein sequence ID" value="CAD8548002.1"/>
    <property type="molecule type" value="Transcribed_RNA"/>
</dbReference>
<gene>
    <name evidence="2" type="ORF">CLEP1334_LOCUS23292</name>
</gene>
<accession>A0A7S0JDW5</accession>
<evidence type="ECO:0000256" key="1">
    <source>
        <dbReference type="SAM" id="MobiDB-lite"/>
    </source>
</evidence>
<proteinExistence type="predicted"/>
<dbReference type="AlphaFoldDB" id="A0A7S0JDW5"/>
<evidence type="ECO:0000313" key="2">
    <source>
        <dbReference type="EMBL" id="CAD8548002.1"/>
    </source>
</evidence>
<sequence>MVRVMDAFEAPGSPVPAKRRRTGELPTDELPTDKRLRRLAQRTRRARTAGAGEDAEQDEPQQELTPRAAAKAATLQRRNASQQSRRAKAADAKAAARATVLATATAAIVGATAAADTTIVGANTAIVAPSAPPDPRALTAEAEAFVREIWTQFAQTNALPASLERECASLCFFRRDFWKVHVIPWLLYSPRFFSLCLGEDAAHCAAAHKQLLMLLVQKNFIKAGCLVDSIVRENGLWAGRSESL</sequence>
<feature type="compositionally biased region" description="Basic residues" evidence="1">
    <location>
        <begin position="35"/>
        <end position="47"/>
    </location>
</feature>
<name>A0A7S0JDW5_9EUKA</name>
<protein>
    <submittedName>
        <fullName evidence="2">Uncharacterized protein</fullName>
    </submittedName>
</protein>
<reference evidence="2" key="1">
    <citation type="submission" date="2021-01" db="EMBL/GenBank/DDBJ databases">
        <authorList>
            <person name="Corre E."/>
            <person name="Pelletier E."/>
            <person name="Niang G."/>
            <person name="Scheremetjew M."/>
            <person name="Finn R."/>
            <person name="Kale V."/>
            <person name="Holt S."/>
            <person name="Cochrane G."/>
            <person name="Meng A."/>
            <person name="Brown T."/>
            <person name="Cohen L."/>
        </authorList>
    </citation>
    <scope>NUCLEOTIDE SEQUENCE</scope>
    <source>
        <strain evidence="2">RCC1130</strain>
    </source>
</reference>
<feature type="region of interest" description="Disordered" evidence="1">
    <location>
        <begin position="1"/>
        <end position="89"/>
    </location>
</feature>
<organism evidence="2">
    <name type="scientific">Calcidiscus leptoporus</name>
    <dbReference type="NCBI Taxonomy" id="127549"/>
    <lineage>
        <taxon>Eukaryota</taxon>
        <taxon>Haptista</taxon>
        <taxon>Haptophyta</taxon>
        <taxon>Prymnesiophyceae</taxon>
        <taxon>Coccolithales</taxon>
        <taxon>Calcidiscaceae</taxon>
        <taxon>Calcidiscus</taxon>
    </lineage>
</organism>